<dbReference type="Pfam" id="PF07727">
    <property type="entry name" value="RVT_2"/>
    <property type="match status" value="1"/>
</dbReference>
<comment type="caution">
    <text evidence="2">The sequence shown here is derived from an EMBL/GenBank/DDBJ whole genome shotgun (WGS) entry which is preliminary data.</text>
</comment>
<dbReference type="AlphaFoldDB" id="A0A438GTD5"/>
<protein>
    <recommendedName>
        <fullName evidence="1">Reverse transcriptase Ty1/copia-type domain-containing protein</fullName>
    </recommendedName>
</protein>
<accession>A0A438GTD5</accession>
<dbReference type="InterPro" id="IPR013103">
    <property type="entry name" value="RVT_2"/>
</dbReference>
<evidence type="ECO:0000313" key="3">
    <source>
        <dbReference type="Proteomes" id="UP000288805"/>
    </source>
</evidence>
<reference evidence="2 3" key="1">
    <citation type="journal article" date="2018" name="PLoS Genet.">
        <title>Population sequencing reveals clonal diversity and ancestral inbreeding in the grapevine cultivar Chardonnay.</title>
        <authorList>
            <person name="Roach M.J."/>
            <person name="Johnson D.L."/>
            <person name="Bohlmann J."/>
            <person name="van Vuuren H.J."/>
            <person name="Jones S.J."/>
            <person name="Pretorius I.S."/>
            <person name="Schmidt S.A."/>
            <person name="Borneman A.R."/>
        </authorList>
    </citation>
    <scope>NUCLEOTIDE SEQUENCE [LARGE SCALE GENOMIC DNA]</scope>
    <source>
        <strain evidence="3">cv. Chardonnay</strain>
        <tissue evidence="2">Leaf</tissue>
    </source>
</reference>
<sequence>MRVKAIHWEVLASLPLSTISLSSISIPPTVSPTSLKLSIIDSSQDKGNMNETSNLVPNPLLILGFNSEKASLDLDISIALRKGTCSCGMMYLIAKTIKEALNHAKWKALILEKMGALERKKHWGLMNFQKEKIVGCKWVFMVKYKVAQLAGQTLGSVVPVWVPMKSPKGLAMEGSSVIKKIKNKIKGHGYLQSQTGHTMFCKHLHDGRIAILIVYVDDIILTRDHVNELEKLKAFLAKEFETKDLGVFKYFLDMEFTRSKKGIFVIHRKYVLDMLSKTGLLGCKPIETLMELNLKLQAVSA</sequence>
<proteinExistence type="predicted"/>
<evidence type="ECO:0000313" key="2">
    <source>
        <dbReference type="EMBL" id="RVW75462.1"/>
    </source>
</evidence>
<dbReference type="Proteomes" id="UP000288805">
    <property type="component" value="Unassembled WGS sequence"/>
</dbReference>
<dbReference type="EMBL" id="QGNW01000348">
    <property type="protein sequence ID" value="RVW75462.1"/>
    <property type="molecule type" value="Genomic_DNA"/>
</dbReference>
<feature type="domain" description="Reverse transcriptase Ty1/copia-type" evidence="1">
    <location>
        <begin position="165"/>
        <end position="290"/>
    </location>
</feature>
<organism evidence="2 3">
    <name type="scientific">Vitis vinifera</name>
    <name type="common">Grape</name>
    <dbReference type="NCBI Taxonomy" id="29760"/>
    <lineage>
        <taxon>Eukaryota</taxon>
        <taxon>Viridiplantae</taxon>
        <taxon>Streptophyta</taxon>
        <taxon>Embryophyta</taxon>
        <taxon>Tracheophyta</taxon>
        <taxon>Spermatophyta</taxon>
        <taxon>Magnoliopsida</taxon>
        <taxon>eudicotyledons</taxon>
        <taxon>Gunneridae</taxon>
        <taxon>Pentapetalae</taxon>
        <taxon>rosids</taxon>
        <taxon>Vitales</taxon>
        <taxon>Vitaceae</taxon>
        <taxon>Viteae</taxon>
        <taxon>Vitis</taxon>
    </lineage>
</organism>
<gene>
    <name evidence="2" type="ORF">CK203_061533</name>
</gene>
<evidence type="ECO:0000259" key="1">
    <source>
        <dbReference type="Pfam" id="PF07727"/>
    </source>
</evidence>
<name>A0A438GTD5_VITVI</name>